<feature type="transmembrane region" description="Helical" evidence="6">
    <location>
        <begin position="296"/>
        <end position="319"/>
    </location>
</feature>
<dbReference type="SUPFAM" id="SSF52743">
    <property type="entry name" value="Subtilisin-like"/>
    <property type="match status" value="1"/>
</dbReference>
<evidence type="ECO:0000256" key="1">
    <source>
        <dbReference type="ARBA" id="ARBA00011073"/>
    </source>
</evidence>
<comment type="similarity">
    <text evidence="1 5">Belongs to the peptidase S8 family.</text>
</comment>
<reference evidence="8" key="2">
    <citation type="submission" date="2020-09" db="EMBL/GenBank/DDBJ databases">
        <authorList>
            <person name="Sun Q."/>
            <person name="Ohkuma M."/>
        </authorList>
    </citation>
    <scope>NUCLEOTIDE SEQUENCE</scope>
    <source>
        <strain evidence="8">JCM 19831</strain>
    </source>
</reference>
<evidence type="ECO:0000256" key="4">
    <source>
        <dbReference type="ARBA" id="ARBA00022825"/>
    </source>
</evidence>
<dbReference type="PRINTS" id="PR00723">
    <property type="entry name" value="SUBTILISIN"/>
</dbReference>
<keyword evidence="2 5" id="KW-0645">Protease</keyword>
<organism evidence="8 9">
    <name type="scientific">Dactylosporangium sucinum</name>
    <dbReference type="NCBI Taxonomy" id="1424081"/>
    <lineage>
        <taxon>Bacteria</taxon>
        <taxon>Bacillati</taxon>
        <taxon>Actinomycetota</taxon>
        <taxon>Actinomycetes</taxon>
        <taxon>Micromonosporales</taxon>
        <taxon>Micromonosporaceae</taxon>
        <taxon>Dactylosporangium</taxon>
    </lineage>
</organism>
<dbReference type="RefSeq" id="WP_190251146.1">
    <property type="nucleotide sequence ID" value="NZ_BMPI01000016.1"/>
</dbReference>
<feature type="active site" description="Charge relay system" evidence="5">
    <location>
        <position position="22"/>
    </location>
</feature>
<name>A0A917WVG2_9ACTN</name>
<gene>
    <name evidence="8" type="ORF">GCM10007977_037500</name>
</gene>
<dbReference type="GO" id="GO:0006508">
    <property type="term" value="P:proteolysis"/>
    <property type="evidence" value="ECO:0007669"/>
    <property type="project" value="UniProtKB-KW"/>
</dbReference>
<sequence>MLHVADAQQISQGDGVLVAVTDTGVDPRTTELASAVLPGVTTAGTEGGDGRIDSDGHGTAMAALIAARGKADNGGALGIAPRASILPVRVTLGGDMGNPPDLAKGIDWAITHRAKIVSISFSASEDRLLKDAIERAIAADVVVVAGVGNAPKDKRVAYPARQPGVLAVGGVDRDGNHAAISTTGPEVMLSAPAVDILSIGPSQTYRTASGTSDATAIVAGAVALVRAKFPQLSAPEVIRRLTLTAQDRGAPGRDDEYGYGVLDIVKALTAEIPPASPSVSPSAAATPRDGQGSSNVSVVIGVGMAALVVVLIAVVQGVVRSRRRRYR</sequence>
<keyword evidence="4 5" id="KW-0720">Serine protease</keyword>
<dbReference type="InterPro" id="IPR015500">
    <property type="entry name" value="Peptidase_S8_subtilisin-rel"/>
</dbReference>
<dbReference type="InterPro" id="IPR000209">
    <property type="entry name" value="Peptidase_S8/S53_dom"/>
</dbReference>
<keyword evidence="9" id="KW-1185">Reference proteome</keyword>
<evidence type="ECO:0000256" key="5">
    <source>
        <dbReference type="PROSITE-ProRule" id="PRU01240"/>
    </source>
</evidence>
<dbReference type="PANTHER" id="PTHR43806:SF11">
    <property type="entry name" value="CEREVISIN-RELATED"/>
    <property type="match status" value="1"/>
</dbReference>
<comment type="caution">
    <text evidence="8">The sequence shown here is derived from an EMBL/GenBank/DDBJ whole genome shotgun (WGS) entry which is preliminary data.</text>
</comment>
<dbReference type="PANTHER" id="PTHR43806">
    <property type="entry name" value="PEPTIDASE S8"/>
    <property type="match status" value="1"/>
</dbReference>
<proteinExistence type="inferred from homology"/>
<keyword evidence="6" id="KW-1133">Transmembrane helix</keyword>
<dbReference type="InterPro" id="IPR036852">
    <property type="entry name" value="Peptidase_S8/S53_dom_sf"/>
</dbReference>
<keyword evidence="6" id="KW-0812">Transmembrane</keyword>
<reference evidence="8" key="1">
    <citation type="journal article" date="2014" name="Int. J. Syst. Evol. Microbiol.">
        <title>Complete genome sequence of Corynebacterium casei LMG S-19264T (=DSM 44701T), isolated from a smear-ripened cheese.</title>
        <authorList>
            <consortium name="US DOE Joint Genome Institute (JGI-PGF)"/>
            <person name="Walter F."/>
            <person name="Albersmeier A."/>
            <person name="Kalinowski J."/>
            <person name="Ruckert C."/>
        </authorList>
    </citation>
    <scope>NUCLEOTIDE SEQUENCE</scope>
    <source>
        <strain evidence="8">JCM 19831</strain>
    </source>
</reference>
<evidence type="ECO:0000256" key="6">
    <source>
        <dbReference type="SAM" id="Phobius"/>
    </source>
</evidence>
<feature type="active site" description="Charge relay system" evidence="5">
    <location>
        <position position="57"/>
    </location>
</feature>
<dbReference type="Gene3D" id="3.40.50.200">
    <property type="entry name" value="Peptidase S8/S53 domain"/>
    <property type="match status" value="1"/>
</dbReference>
<evidence type="ECO:0000256" key="3">
    <source>
        <dbReference type="ARBA" id="ARBA00022801"/>
    </source>
</evidence>
<dbReference type="InterPro" id="IPR050131">
    <property type="entry name" value="Peptidase_S8_subtilisin-like"/>
</dbReference>
<accession>A0A917WVG2</accession>
<dbReference type="GO" id="GO:0004252">
    <property type="term" value="F:serine-type endopeptidase activity"/>
    <property type="evidence" value="ECO:0007669"/>
    <property type="project" value="UniProtKB-UniRule"/>
</dbReference>
<dbReference type="Pfam" id="PF00082">
    <property type="entry name" value="Peptidase_S8"/>
    <property type="match status" value="1"/>
</dbReference>
<keyword evidence="3 5" id="KW-0378">Hydrolase</keyword>
<dbReference type="AlphaFoldDB" id="A0A917WVG2"/>
<feature type="domain" description="Peptidase S8/S53" evidence="7">
    <location>
        <begin position="13"/>
        <end position="260"/>
    </location>
</feature>
<evidence type="ECO:0000313" key="8">
    <source>
        <dbReference type="EMBL" id="GGM32639.1"/>
    </source>
</evidence>
<dbReference type="Proteomes" id="UP000642070">
    <property type="component" value="Unassembled WGS sequence"/>
</dbReference>
<protein>
    <recommendedName>
        <fullName evidence="7">Peptidase S8/S53 domain-containing protein</fullName>
    </recommendedName>
</protein>
<evidence type="ECO:0000313" key="9">
    <source>
        <dbReference type="Proteomes" id="UP000642070"/>
    </source>
</evidence>
<keyword evidence="6" id="KW-0472">Membrane</keyword>
<evidence type="ECO:0000259" key="7">
    <source>
        <dbReference type="Pfam" id="PF00082"/>
    </source>
</evidence>
<dbReference type="EMBL" id="BMPI01000016">
    <property type="protein sequence ID" value="GGM32639.1"/>
    <property type="molecule type" value="Genomic_DNA"/>
</dbReference>
<feature type="active site" description="Charge relay system" evidence="5">
    <location>
        <position position="212"/>
    </location>
</feature>
<evidence type="ECO:0000256" key="2">
    <source>
        <dbReference type="ARBA" id="ARBA00022670"/>
    </source>
</evidence>
<dbReference type="PROSITE" id="PS51892">
    <property type="entry name" value="SUBTILASE"/>
    <property type="match status" value="1"/>
</dbReference>